<accession>E5Y321</accession>
<evidence type="ECO:0000259" key="2">
    <source>
        <dbReference type="PROSITE" id="PS50042"/>
    </source>
</evidence>
<dbReference type="HOGENOM" id="CLU_000028_2_0_7"/>
<evidence type="ECO:0000256" key="1">
    <source>
        <dbReference type="SAM" id="MobiDB-lite"/>
    </source>
</evidence>
<dbReference type="NCBIfam" id="TIGR01965">
    <property type="entry name" value="VCBS_repeat"/>
    <property type="match status" value="19"/>
</dbReference>
<proteinExistence type="predicted"/>
<name>E5Y321_BILW3</name>
<evidence type="ECO:0000313" key="5">
    <source>
        <dbReference type="Proteomes" id="UP000006034"/>
    </source>
</evidence>
<feature type="domain" description="Cadherin" evidence="3">
    <location>
        <begin position="793"/>
        <end position="906"/>
    </location>
</feature>
<dbReference type="Gene3D" id="2.60.40.10">
    <property type="entry name" value="Immunoglobulins"/>
    <property type="match status" value="4"/>
</dbReference>
<reference evidence="4 5" key="1">
    <citation type="submission" date="2010-10" db="EMBL/GenBank/DDBJ databases">
        <authorList>
            <consortium name="The Broad Institute Genome Sequencing Platform"/>
            <person name="Ward D."/>
            <person name="Earl A."/>
            <person name="Feldgarden M."/>
            <person name="Young S.K."/>
            <person name="Gargeya S."/>
            <person name="Zeng Q."/>
            <person name="Alvarado L."/>
            <person name="Berlin A."/>
            <person name="Bochicchio J."/>
            <person name="Chapman S.B."/>
            <person name="Chen Z."/>
            <person name="Freedman E."/>
            <person name="Gellesch M."/>
            <person name="Goldberg J."/>
            <person name="Griggs A."/>
            <person name="Gujja S."/>
            <person name="Heilman E."/>
            <person name="Heiman D."/>
            <person name="Howarth C."/>
            <person name="Mehta T."/>
            <person name="Neiman D."/>
            <person name="Pearson M."/>
            <person name="Roberts A."/>
            <person name="Saif S."/>
            <person name="Shea T."/>
            <person name="Shenoy N."/>
            <person name="Sisk P."/>
            <person name="Stolte C."/>
            <person name="Sykes S."/>
            <person name="White J."/>
            <person name="Yandava C."/>
            <person name="Allen-Vercoe E."/>
            <person name="Sibley C."/>
            <person name="Ambrose C.E."/>
            <person name="Strauss J."/>
            <person name="Daigneault M."/>
            <person name="Haas B."/>
            <person name="Nusbaum C."/>
            <person name="Birren B."/>
        </authorList>
    </citation>
    <scope>NUCLEOTIDE SEQUENCE [LARGE SCALE GENOMIC DNA]</scope>
    <source>
        <strain evidence="4 5">3_1_6</strain>
    </source>
</reference>
<feature type="region of interest" description="Disordered" evidence="1">
    <location>
        <begin position="432"/>
        <end position="458"/>
    </location>
</feature>
<feature type="domain" description="Cadherin" evidence="3">
    <location>
        <begin position="3123"/>
        <end position="3217"/>
    </location>
</feature>
<feature type="region of interest" description="Disordered" evidence="1">
    <location>
        <begin position="1265"/>
        <end position="1299"/>
    </location>
</feature>
<feature type="compositionally biased region" description="Low complexity" evidence="1">
    <location>
        <begin position="1267"/>
        <end position="1282"/>
    </location>
</feature>
<keyword evidence="5" id="KW-1185">Reference proteome</keyword>
<dbReference type="InterPro" id="IPR000595">
    <property type="entry name" value="cNMP-bd_dom"/>
</dbReference>
<dbReference type="eggNOG" id="COG2931">
    <property type="taxonomic scope" value="Bacteria"/>
</dbReference>
<dbReference type="CDD" id="cd11304">
    <property type="entry name" value="Cadherin_repeat"/>
    <property type="match status" value="2"/>
</dbReference>
<dbReference type="InterPro" id="IPR001343">
    <property type="entry name" value="Hemolysn_Ca-bd"/>
</dbReference>
<feature type="domain" description="Cyclic nucleotide-binding" evidence="2">
    <location>
        <begin position="2202"/>
        <end position="2280"/>
    </location>
</feature>
<dbReference type="InterPro" id="IPR011049">
    <property type="entry name" value="Serralysin-like_metalloprot_C"/>
</dbReference>
<dbReference type="STRING" id="563192.HMPREF0179_00582"/>
<dbReference type="InterPro" id="IPR013783">
    <property type="entry name" value="Ig-like_fold"/>
</dbReference>
<reference evidence="4 5" key="2">
    <citation type="submission" date="2013-04" db="EMBL/GenBank/DDBJ databases">
        <title>The Genome Sequence of Bilophila wadsworthia 3_1_6.</title>
        <authorList>
            <consortium name="The Broad Institute Genomics Platform"/>
            <person name="Earl A."/>
            <person name="Ward D."/>
            <person name="Feldgarden M."/>
            <person name="Gevers D."/>
            <person name="Sibley C."/>
            <person name="Strauss J."/>
            <person name="Allen-Vercoe E."/>
            <person name="Walker B."/>
            <person name="Young S."/>
            <person name="Zeng Q."/>
            <person name="Gargeya S."/>
            <person name="Fitzgerald M."/>
            <person name="Haas B."/>
            <person name="Abouelleil A."/>
            <person name="Allen A.W."/>
            <person name="Alvarado L."/>
            <person name="Arachchi H.M."/>
            <person name="Berlin A.M."/>
            <person name="Chapman S.B."/>
            <person name="Gainer-Dewar J."/>
            <person name="Goldberg J."/>
            <person name="Griggs A."/>
            <person name="Gujja S."/>
            <person name="Hansen M."/>
            <person name="Howarth C."/>
            <person name="Imamovic A."/>
            <person name="Ireland A."/>
            <person name="Larimer J."/>
            <person name="McCowan C."/>
            <person name="Murphy C."/>
            <person name="Pearson M."/>
            <person name="Poon T.W."/>
            <person name="Priest M."/>
            <person name="Roberts A."/>
            <person name="Saif S."/>
            <person name="Shea T."/>
            <person name="Sisk P."/>
            <person name="Sykes S."/>
            <person name="Wortman J."/>
            <person name="Nusbaum C."/>
            <person name="Birren B."/>
        </authorList>
    </citation>
    <scope>NUCLEOTIDE SEQUENCE [LARGE SCALE GENOMIC DNA]</scope>
    <source>
        <strain evidence="4 5">3_1_6</strain>
    </source>
</reference>
<dbReference type="eggNOG" id="COG2304">
    <property type="taxonomic scope" value="Bacteria"/>
</dbReference>
<feature type="region of interest" description="Disordered" evidence="1">
    <location>
        <begin position="299"/>
        <end position="344"/>
    </location>
</feature>
<dbReference type="GeneID" id="78087229"/>
<feature type="domain" description="Cadherin" evidence="3">
    <location>
        <begin position="1588"/>
        <end position="1722"/>
    </location>
</feature>
<feature type="region of interest" description="Disordered" evidence="1">
    <location>
        <begin position="922"/>
        <end position="946"/>
    </location>
</feature>
<evidence type="ECO:0000313" key="4">
    <source>
        <dbReference type="EMBL" id="EFV45615.1"/>
    </source>
</evidence>
<dbReference type="SUPFAM" id="SSF51120">
    <property type="entry name" value="beta-Roll"/>
    <property type="match status" value="1"/>
</dbReference>
<dbReference type="Proteomes" id="UP000006034">
    <property type="component" value="Unassembled WGS sequence"/>
</dbReference>
<dbReference type="PROSITE" id="PS50042">
    <property type="entry name" value="CNMP_BINDING_3"/>
    <property type="match status" value="1"/>
</dbReference>
<dbReference type="PROSITE" id="PS00330">
    <property type="entry name" value="HEMOLYSIN_CALCIUM"/>
    <property type="match status" value="1"/>
</dbReference>
<dbReference type="Gene3D" id="2.60.40.60">
    <property type="entry name" value="Cadherins"/>
    <property type="match status" value="1"/>
</dbReference>
<feature type="compositionally biased region" description="Polar residues" evidence="1">
    <location>
        <begin position="309"/>
        <end position="344"/>
    </location>
</feature>
<dbReference type="OrthoDB" id="5454111at2"/>
<dbReference type="EMBL" id="ADCP02000002">
    <property type="protein sequence ID" value="EFV45615.1"/>
    <property type="molecule type" value="Genomic_DNA"/>
</dbReference>
<dbReference type="GO" id="GO:0007156">
    <property type="term" value="P:homophilic cell adhesion via plasma membrane adhesion molecules"/>
    <property type="evidence" value="ECO:0007669"/>
    <property type="project" value="InterPro"/>
</dbReference>
<feature type="region of interest" description="Disordered" evidence="1">
    <location>
        <begin position="622"/>
        <end position="652"/>
    </location>
</feature>
<sequence length="3916" mass="411445">MADIILNKPEAGTQAVFEAAGDSRIDLNFPTDQATLERSGNDLIFRFDDGSTVVLRDFYTAYTKDSMPDFVIEGTPIAGEQFFTALNEPDLMPAAGPAANAASADGGRFREYADDALINGVNRLDGLDLSSNRAFFPERDPWGGLRGDDTPNYAPTLSVSGSLGVIESGVFPGGNELYEGVPSMSGRATGTDANGDTLSFGFIDANGAQVTSIVTPYGVMAMAPDGTYTYTIDNADPDTNGLALGETRTETFTVYVSDGRGGLATQEITVTLTGTNDRPELSIANAAQGIHEDTASVGGTFAVQDPDSDSGQNQTFHIEGGSNTPAADGTSPSDGSHSATGSTDATFTTDYGTLTLDPATGQWTYALNNASDKVQQLNAGETKVETFEVTVTDEHGATSTQTITVTITGTNDIPVIDTDQSNFHLDFKEQGVYQPSENGDGNTPTTPGGTGEGQHQTGTLSGRIFASDADKENGAGSTEHDVNKLNFHVEHAGSSLTDGGASTTVTGTGTPGTGDVVYAYTSAYGTLTFRADGSYEYTLNNKNPGEAGADGNAVNNLALGQTVTETFTVYVTDAQTGRSVPQTITVTINGTNDVPTLDLSNDNLNDLLGGDGNLHVVEDGVGREDANTPTTDPGKENTSFTGHTTDTGTASGNDVDAGHILYFGAAAGENTKTFDPSVFNTVDSTATGGAASSVVAGGQYGSLTINSNGSYTYTMKGEGENVSFELDGKTYNSLDQLAEGDTIYETFTIYVRDEHNAWTAKTVTVAIHGTNDIPTLNITGSDWNITQGGDLSIDGTFTVTDNDRDAGTDQTFHIAGGKDTSGTGTDGAHGTDGDTNATFTTDYGTLTLDPATGQWTYEANPDAIKGLGKDETKIETFEVTVTDEHGATSTQTITVTLNGINDAPWLGQTSIDLKEEGVILTPEQPGETSNTETHEAPGNTGEAGQDEHRTLVEGELPWKDDDINDKPIFGISGLIGATDGILNVTIKNGDPDASNNVDVKILSSTTDPNTHIQTIVTNYGTLTLDTQTGKFTFDISGSDADKLAAGEELEFSFHTTVNDQNGGNADNRLNVTIRGTNDRPTLDLVEPTHGDNVTVVTDDKTGEVKFDITEKADVANDTTVSGTLKSDDDDRGANLRYGVALGKQDVESEAGRNLAFGSGSDGKPGMGEPLHQTTDGKIVIEGRYGTLTIDPESNTYTYKTNENADRLGLDADGNPQTGTDEFTIYVRDEHGAWTAKPISVTVTGSNDTPTITADDAEHWVKEAGVVDTSTDHGTTTDTAKTPDPSDDSRELTDADTSLSRNEISGQVHVKDTDTTDTLTLNIGAKEGSGTTLIGDPKTDANGNITLETEFGSIILHKDGTYTYTIDEDKTQSLSQGQTEKEIFTITVSDGHGGTASVDITINIVGTNDRPTLTLTPTSDTVVSDPGYDKNHTEVAEDLTVTGTFEGADPDSNPTLEYGVSTSAGNRDTAFDANGNNPGMGGGHHSATGTYGSLTIDPSTGEYTYTLDTAKGGAADKLGLKPDGKPEQGYDTFTIYVRDEHGAWSEQTVTITVNGSNDAPAIAKTENTLTVTESGFKADNTAVDTTHDVSKGSVNATDVDTSDQGKLTYYFSDKAHNPVTFGKGDVIGHLTLADGTKTEITVTSVKSDGTIVTDYGTFHLDTKTGEYTFTKTESTGNATDQLQLGDKVELDFSISVKDSHGETASSTHDVTVVINGSNDRPSATMQGITVKEAGVHDGNTATTADTDGTLGAGEHRVTSGTLNITNLKDVDDDISKGFGTGEDQFKISLRGSGNCGTPSHNADGTWTMTHLLSNGGDFNNVRATLFNSNFPKDAFDKLEAQLRAEGLLGQNQDLTYGNAASILSQVALGTLTVNPDGSYSFTLPPDGSAGSMIVNMFGADNSSNRTINFSVTDPHGGVFNGSFGVTIKGTNDRPELELLGGDDHRLVISTGTTPDGNATTHATITMTEDDKSFSANAKGTDVDFGSRLTYGIAGGHIGDADSADINDLKAAFDGDKGMGNAHTRIETEHGVFTIDSSTGKYTYTPNEDLVYGEKYTDEFTIFVRDEKGAWSQQHVTINVTGGADAPILVGKLPNAIMAEITEAGVVPNTNTDVDGSIHVNGQLVDGHFNSGGHALGSFEVKQVDTGEGAGHLIAGFVVGGKFYAGDLHTDYGTLHAEVATENGVSKIVYSFILPEPGTKEAANLDALDAGQREKLFDNLKVGVYDSAHESLVNGGANADGSFNINTGNSNLIPTQDVDVYVKGTNDRPVFTDENGNVIAEVVTDANGKTFTKITSDQTSEGVLQEDGSHTLSGNLSAHDPDKSHGDAAGNLSYSIESGGKLVQIIEGKYGILKLNQDGSYTYEITKPELLKELNAGQSLTDSKLPQEVFDVRVTDPLGAHSSGKLVIDVTGTADMPTISFNNTVISEDNGAIVTPSEGDHSHDPSITGQLTLGDRVDAEDIGGSLTWTNKGQTGFATGADGKPLGTLNIDPETGEYTYTLTENGSKIVQSMNDGDVKTETFKVQVEIEAGKIVEKDITITIKGTNDAPTFTDTVTGLEGDVKQDAFVDPDGSDGGVPGVVFTGTLSGATDVDDPDGQLRFMLVGKDGKPVTELKTEYGTIVLTYETAADGSIITHYKYTLDNESTELDEALKDPSKLTDKGTLLDGAQVVVVDPHGKVSEEQKELTINIHKPDNEGGWDGGAGLIIDADKSEFNGAVVEDGRDLPQTPDVTEGLIFEGQLHAKWDGEGHTGTPPDRVFGIEEKDEFGHGTGKQIQSSAADGFVTAEGKYGYLVVDPVTGKYTYTLYNGENGKPGKVQDLAEGQMEKEEFNVMLNGTRTNSKITITIHGTNDAPVIDSYQNMTIQEGDDGLGNLTTSGTLKAHDIDKLLGTDGKPLPEGTETSTLKYYFEGGNNTLTTKYGTVTLTFDKDGNCTYTYTTDGAKLPDHLTEGKTLPDSFIIYVRDEHGKEVEQEITVTINGTNHGPEVVPGEHVLNVVEDVTVSQEGNLNDIIKDDEGLNNLHFSINGKGTVVEGEYGTLHIDPATGKYIYTLNNADPEVQGLDAKSSIKETFTITVTDKHGEMTTVDVTVNVKGTDDTPELTLGKVLSVREGDADAVGDTAVGFDKDIADQGHLTYSFGKGADGNPLTEITNEYGTFTIDPKTGAYTFTLDNTSETVLKMAAGRLYETSINVTVTDTSGLSDTKELVVNIEGTNTAPVITSGEHGVIIANPAPLVEDGGVSKVTGQVTAREYDEGDHVVAFKFVNDKGELVDSLTGKYGTISIDKDGNYTYTFNKGQAQHLGAGEMAAEHFNVVAVDTYGAQTTTPSDLQIQIQGTNDAPVITSPTPVLNLTELASGQAEITGTITFNDADKKADGTFYDTHTFSVRPAGAAEAENGAAAEGKYGTLTIDEHGNYKYTLTSDALGEGDKYTETFTATVDDGNGGKATQTITVNLTGTNDAPVITESHTDNGTTGSFIFTDADVKADGSFYDTHSFAISVDGKAHGVTLDSTGTHGTVTIDGLGTFELTQGDGGNWHYAFTASPEAIAGAALGSLVTHDFQIIVNDGHATAMTPAGEDSLSVSFMGTGTPPADMDLGNLTPGMAQGDHLPGMDADGHQLAYAFDKAVDGNIQGEFGSLHFNAETGQYTYTLDTSEDGLHKLAQAQANGSALKESFGYTVSGHEGHSNGSLEINLTDLHTQLGHAGADTLGDQTAAHSQVIFGEGGDDVIHGGAGNDWLFGGEGDDQIFGGTGDDILYGGAGNDYLDGGTGHNSLYGGAGNDILVYNQGMAHASGGEGIDFLVGAEKDTLDSLFANPDNNPIQSDIEVLITSKPDSLSLTNLDDLKSIGISIEGDKLHLSGDWAPTAIGGEEHGISLGNYAEFTHHSDHGDITILVQSGTPATDDLAQQIVQNTLNHGQG</sequence>
<gene>
    <name evidence="4" type="ORF">HMPREF0179_00582</name>
</gene>
<feature type="region of interest" description="Disordered" evidence="1">
    <location>
        <begin position="2295"/>
        <end position="2329"/>
    </location>
</feature>
<dbReference type="PROSITE" id="PS50268">
    <property type="entry name" value="CADHERIN_2"/>
    <property type="match status" value="3"/>
</dbReference>
<dbReference type="InterPro" id="IPR010221">
    <property type="entry name" value="VCBS_dom"/>
</dbReference>
<dbReference type="Pfam" id="PF17963">
    <property type="entry name" value="Big_9"/>
    <property type="match status" value="2"/>
</dbReference>
<evidence type="ECO:0000259" key="3">
    <source>
        <dbReference type="PROSITE" id="PS50268"/>
    </source>
</evidence>
<feature type="compositionally biased region" description="Low complexity" evidence="1">
    <location>
        <begin position="638"/>
        <end position="652"/>
    </location>
</feature>
<dbReference type="InterPro" id="IPR038174">
    <property type="entry name" value="Strep_pil_link_sf"/>
</dbReference>
<dbReference type="SMART" id="SM00112">
    <property type="entry name" value="CA"/>
    <property type="match status" value="8"/>
</dbReference>
<dbReference type="GO" id="GO:0005509">
    <property type="term" value="F:calcium ion binding"/>
    <property type="evidence" value="ECO:0007669"/>
    <property type="project" value="InterPro"/>
</dbReference>
<dbReference type="Gene3D" id="2.60.40.3050">
    <property type="match status" value="1"/>
</dbReference>
<comment type="caution">
    <text evidence="4">The sequence shown here is derived from an EMBL/GenBank/DDBJ whole genome shotgun (WGS) entry which is preliminary data.</text>
</comment>
<feature type="compositionally biased region" description="Low complexity" evidence="1">
    <location>
        <begin position="437"/>
        <end position="458"/>
    </location>
</feature>
<dbReference type="InterPro" id="IPR002126">
    <property type="entry name" value="Cadherin-like_dom"/>
</dbReference>
<protein>
    <submittedName>
        <fullName evidence="4">VCBS protein</fullName>
    </submittedName>
</protein>
<organism evidence="4 5">
    <name type="scientific">Bilophila wadsworthia (strain 3_1_6)</name>
    <dbReference type="NCBI Taxonomy" id="563192"/>
    <lineage>
        <taxon>Bacteria</taxon>
        <taxon>Pseudomonadati</taxon>
        <taxon>Thermodesulfobacteriota</taxon>
        <taxon>Desulfovibrionia</taxon>
        <taxon>Desulfovibrionales</taxon>
        <taxon>Desulfovibrionaceae</taxon>
        <taxon>Bilophila</taxon>
    </lineage>
</organism>
<dbReference type="GO" id="GO:0016020">
    <property type="term" value="C:membrane"/>
    <property type="evidence" value="ECO:0007669"/>
    <property type="project" value="InterPro"/>
</dbReference>
<dbReference type="Pfam" id="PF00353">
    <property type="entry name" value="HemolysinCabind"/>
    <property type="match status" value="2"/>
</dbReference>
<dbReference type="InterPro" id="IPR018511">
    <property type="entry name" value="Hemolysin-typ_Ca-bd_CS"/>
</dbReference>
<dbReference type="PRINTS" id="PR00313">
    <property type="entry name" value="CABNDNGRPT"/>
</dbReference>
<dbReference type="RefSeq" id="WP_005024790.1">
    <property type="nucleotide sequence ID" value="NZ_KE150239.1"/>
</dbReference>